<dbReference type="Proteomes" id="UP001497444">
    <property type="component" value="Chromosome 8"/>
</dbReference>
<organism evidence="3 4">
    <name type="scientific">Sphagnum jensenii</name>
    <dbReference type="NCBI Taxonomy" id="128206"/>
    <lineage>
        <taxon>Eukaryota</taxon>
        <taxon>Viridiplantae</taxon>
        <taxon>Streptophyta</taxon>
        <taxon>Embryophyta</taxon>
        <taxon>Bryophyta</taxon>
        <taxon>Sphagnophytina</taxon>
        <taxon>Sphagnopsida</taxon>
        <taxon>Sphagnales</taxon>
        <taxon>Sphagnaceae</taxon>
        <taxon>Sphagnum</taxon>
    </lineage>
</organism>
<dbReference type="Gene3D" id="1.10.510.10">
    <property type="entry name" value="Transferase(Phosphotransferase) domain 1"/>
    <property type="match status" value="2"/>
</dbReference>
<proteinExistence type="predicted"/>
<dbReference type="PANTHER" id="PTHR44329">
    <property type="entry name" value="SERINE/THREONINE-PROTEIN KINASE TNNI3K-RELATED"/>
    <property type="match status" value="1"/>
</dbReference>
<dbReference type="PROSITE" id="PS50011">
    <property type="entry name" value="PROTEIN_KINASE_DOM"/>
    <property type="match status" value="1"/>
</dbReference>
<name>A0ABP0XEV7_9BRYO</name>
<dbReference type="PROSITE" id="PS00108">
    <property type="entry name" value="PROTEIN_KINASE_ST"/>
    <property type="match status" value="1"/>
</dbReference>
<dbReference type="InterPro" id="IPR000719">
    <property type="entry name" value="Prot_kinase_dom"/>
</dbReference>
<protein>
    <recommendedName>
        <fullName evidence="2">Protein kinase domain-containing protein</fullName>
    </recommendedName>
</protein>
<dbReference type="SUPFAM" id="SSF56112">
    <property type="entry name" value="Protein kinase-like (PK-like)"/>
    <property type="match status" value="1"/>
</dbReference>
<evidence type="ECO:0000313" key="4">
    <source>
        <dbReference type="Proteomes" id="UP001497444"/>
    </source>
</evidence>
<dbReference type="EMBL" id="OZ020103">
    <property type="protein sequence ID" value="CAK9277644.1"/>
    <property type="molecule type" value="Genomic_DNA"/>
</dbReference>
<evidence type="ECO:0000259" key="2">
    <source>
        <dbReference type="PROSITE" id="PS50011"/>
    </source>
</evidence>
<reference evidence="3" key="1">
    <citation type="submission" date="2024-02" db="EMBL/GenBank/DDBJ databases">
        <authorList>
            <consortium name="ELIXIR-Norway"/>
            <consortium name="Elixir Norway"/>
        </authorList>
    </citation>
    <scope>NUCLEOTIDE SEQUENCE</scope>
</reference>
<gene>
    <name evidence="3" type="ORF">CSSPJE1EN1_LOCUS23122</name>
</gene>
<dbReference type="InterPro" id="IPR008271">
    <property type="entry name" value="Ser/Thr_kinase_AS"/>
</dbReference>
<evidence type="ECO:0000256" key="1">
    <source>
        <dbReference type="SAM" id="MobiDB-lite"/>
    </source>
</evidence>
<evidence type="ECO:0000313" key="3">
    <source>
        <dbReference type="EMBL" id="CAK9277644.1"/>
    </source>
</evidence>
<feature type="domain" description="Protein kinase" evidence="2">
    <location>
        <begin position="141"/>
        <end position="488"/>
    </location>
</feature>
<feature type="compositionally biased region" description="Polar residues" evidence="1">
    <location>
        <begin position="67"/>
        <end position="82"/>
    </location>
</feature>
<dbReference type="InterPro" id="IPR001245">
    <property type="entry name" value="Ser-Thr/Tyr_kinase_cat_dom"/>
</dbReference>
<accession>A0ABP0XEV7</accession>
<sequence>MDSKDLEDVGSNVESAEGVSASHFAAAMQVHTSASVHSSRGQNQELKIHTCDLSSSSRSSESDLNKDMSTTTAQSTELPTTEDTASGVVIEPIYSGSAPEYLWSELLPAKEEDPSGAETSVNKEDEERCFPFVRAIHPSELEIVKEIAQGGQAKVFLAKYLKTQQNVVVKTYTCRGVNPGELRRQMESVMKACEEKSYSGLCPVIGVSADNKGKVSVVMQLMEGDLRNFINNHRDYERVSYRDQLEIMRAIANGMKQLHECGLIHKDLKASNILVSPLRRHGWRTPLKRPLRKLDPITPLEGPLLTLVQRRLLTSNPVMSGMDFINLNRMVQLNPKQVSSVFSGSIVKPNVAAALKQSIVTASSVQWVFDIKVGDYESSDGVVGTGFWRAPEVLKALRDGTEVEYSAAVDVYGFGMVCYELLSSQIPFQGHPLSDYNLVLSGRRPELPHNVTLTIKELLQRCWHMDPNQRPDWDEIQNILELEKDLVLKSGR</sequence>
<feature type="region of interest" description="Disordered" evidence="1">
    <location>
        <begin position="51"/>
        <end position="82"/>
    </location>
</feature>
<dbReference type="Pfam" id="PF07714">
    <property type="entry name" value="PK_Tyr_Ser-Thr"/>
    <property type="match status" value="2"/>
</dbReference>
<dbReference type="InterPro" id="IPR011009">
    <property type="entry name" value="Kinase-like_dom_sf"/>
</dbReference>
<dbReference type="SMART" id="SM00220">
    <property type="entry name" value="S_TKc"/>
    <property type="match status" value="1"/>
</dbReference>
<keyword evidence="4" id="KW-1185">Reference proteome</keyword>
<dbReference type="InterPro" id="IPR051681">
    <property type="entry name" value="Ser/Thr_Kinases-Pseudokinases"/>
</dbReference>